<reference evidence="2 3" key="1">
    <citation type="submission" date="2017-10" db="EMBL/GenBank/DDBJ databases">
        <title>Comparative genomics in systemic dimorphic fungi from Ajellomycetaceae.</title>
        <authorList>
            <person name="Munoz J.F."/>
            <person name="Mcewen J.G."/>
            <person name="Clay O.K."/>
            <person name="Cuomo C.A."/>
        </authorList>
    </citation>
    <scope>NUCLEOTIDE SEQUENCE [LARGE SCALE GENOMIC DNA]</scope>
    <source>
        <strain evidence="2 3">UAMH5409</strain>
    </source>
</reference>
<proteinExistence type="predicted"/>
<feature type="compositionally biased region" description="Polar residues" evidence="1">
    <location>
        <begin position="172"/>
        <end position="185"/>
    </location>
</feature>
<name>A0A2B7WVU3_9EURO</name>
<comment type="caution">
    <text evidence="2">The sequence shown here is derived from an EMBL/GenBank/DDBJ whole genome shotgun (WGS) entry which is preliminary data.</text>
</comment>
<feature type="region of interest" description="Disordered" evidence="1">
    <location>
        <begin position="130"/>
        <end position="197"/>
    </location>
</feature>
<dbReference type="EMBL" id="PDNB01000182">
    <property type="protein sequence ID" value="PGH00700.1"/>
    <property type="molecule type" value="Genomic_DNA"/>
</dbReference>
<gene>
    <name evidence="2" type="ORF">AJ79_08120</name>
</gene>
<evidence type="ECO:0000313" key="2">
    <source>
        <dbReference type="EMBL" id="PGH00700.1"/>
    </source>
</evidence>
<dbReference type="AlphaFoldDB" id="A0A2B7WVU3"/>
<protein>
    <submittedName>
        <fullName evidence="2">Uncharacterized protein</fullName>
    </submittedName>
</protein>
<evidence type="ECO:0000256" key="1">
    <source>
        <dbReference type="SAM" id="MobiDB-lite"/>
    </source>
</evidence>
<evidence type="ECO:0000313" key="3">
    <source>
        <dbReference type="Proteomes" id="UP000223968"/>
    </source>
</evidence>
<organism evidence="2 3">
    <name type="scientific">Helicocarpus griseus UAMH5409</name>
    <dbReference type="NCBI Taxonomy" id="1447875"/>
    <lineage>
        <taxon>Eukaryota</taxon>
        <taxon>Fungi</taxon>
        <taxon>Dikarya</taxon>
        <taxon>Ascomycota</taxon>
        <taxon>Pezizomycotina</taxon>
        <taxon>Eurotiomycetes</taxon>
        <taxon>Eurotiomycetidae</taxon>
        <taxon>Onygenales</taxon>
        <taxon>Ajellomycetaceae</taxon>
        <taxon>Helicocarpus</taxon>
    </lineage>
</organism>
<keyword evidence="3" id="KW-1185">Reference proteome</keyword>
<dbReference type="Proteomes" id="UP000223968">
    <property type="component" value="Unassembled WGS sequence"/>
</dbReference>
<sequence length="197" mass="22000">MAPTGSDMINWKGRAASLTSSNGDELSNMLCPVMIQGGDDIPFLIFEWTHSDSVDETLKELGKLCDSDGPLPFLGLVDYNPASRPHVTFYRSDNKGLMPLAEGNIYHLGELKHSRFADDLRDMVNTITKNIPTSDMRKPGLMMTSNMNKSGQDSEVQGLLHENNFRERTPESNEQADVPNQNSSPLDELVEPRRFID</sequence>
<accession>A0A2B7WVU3</accession>
<feature type="compositionally biased region" description="Polar residues" evidence="1">
    <location>
        <begin position="143"/>
        <end position="155"/>
    </location>
</feature>